<name>A0ABD7KN79_9ENTR</name>
<evidence type="ECO:0000313" key="3">
    <source>
        <dbReference type="Proteomes" id="UP000077278"/>
    </source>
</evidence>
<feature type="compositionally biased region" description="Basic and acidic residues" evidence="1">
    <location>
        <begin position="19"/>
        <end position="32"/>
    </location>
</feature>
<gene>
    <name evidence="2" type="ORF">SAMEA2273136_04401</name>
</gene>
<protein>
    <submittedName>
        <fullName evidence="2">Conjugal transfer pilus assembly protein TraB</fullName>
    </submittedName>
</protein>
<evidence type="ECO:0000313" key="2">
    <source>
        <dbReference type="EMBL" id="SAD22475.1"/>
    </source>
</evidence>
<dbReference type="EMBL" id="FKDD01000028">
    <property type="protein sequence ID" value="SAD22475.1"/>
    <property type="molecule type" value="Genomic_DNA"/>
</dbReference>
<accession>A0ABD7KN79</accession>
<evidence type="ECO:0000256" key="1">
    <source>
        <dbReference type="SAM" id="MobiDB-lite"/>
    </source>
</evidence>
<reference evidence="2 3" key="1">
    <citation type="submission" date="2016-03" db="EMBL/GenBank/DDBJ databases">
        <authorList>
            <consortium name="Pathogen Informatics"/>
        </authorList>
    </citation>
    <scope>NUCLEOTIDE SEQUENCE [LARGE SCALE GENOMIC DNA]</scope>
    <source>
        <strain evidence="3">e264</strain>
    </source>
</reference>
<comment type="caution">
    <text evidence="2">The sequence shown here is derived from an EMBL/GenBank/DDBJ whole genome shotgun (WGS) entry which is preliminary data.</text>
</comment>
<dbReference type="AlphaFoldDB" id="A0ABD7KN79"/>
<feature type="region of interest" description="Disordered" evidence="1">
    <location>
        <begin position="19"/>
        <end position="50"/>
    </location>
</feature>
<sequence>MTVVFQDGFQLKTIEELAHENDRSKAEGDDRSPVPPPSVPQGGMNGFSTDQMLNQLGRLNQSQFMPKADSQ</sequence>
<proteinExistence type="predicted"/>
<organism evidence="2 3">
    <name type="scientific">Enterobacter roggenkampii</name>
    <dbReference type="NCBI Taxonomy" id="1812935"/>
    <lineage>
        <taxon>Bacteria</taxon>
        <taxon>Pseudomonadati</taxon>
        <taxon>Pseudomonadota</taxon>
        <taxon>Gammaproteobacteria</taxon>
        <taxon>Enterobacterales</taxon>
        <taxon>Enterobacteriaceae</taxon>
        <taxon>Enterobacter</taxon>
        <taxon>Enterobacter cloacae complex</taxon>
    </lineage>
</organism>
<dbReference type="Proteomes" id="UP000077278">
    <property type="component" value="Unassembled WGS sequence"/>
</dbReference>